<feature type="compositionally biased region" description="Low complexity" evidence="1">
    <location>
        <begin position="129"/>
        <end position="149"/>
    </location>
</feature>
<feature type="region of interest" description="Disordered" evidence="1">
    <location>
        <begin position="81"/>
        <end position="151"/>
    </location>
</feature>
<evidence type="ECO:0000256" key="1">
    <source>
        <dbReference type="SAM" id="MobiDB-lite"/>
    </source>
</evidence>
<sequence length="822" mass="91264">MTVRICSHRRLLLPMQSDVLNEQQQLSNDTDCSSSLSTTTAATLIYSGLKLHPKPLLPTISMPGVASPLSIVKKLSIPDSHLDNTNNNVRHASSSNLTTTTTTTTPSSIRLVTSTGKSSPPTNLQFQLTDKSSSSSSSTTNGGFSTSKTYILNPQQSSTTTVNKQQILTNSSSSSSVLTLIPPGTTSPKIQTLNSVTISSTNDMSTSTTDKLLSTNTNQSVFLSKNRVTLVQPIITNTNSSSSSTNSLNNTKQTNNVTPKLVIQQSTNSSTTSNNFWQQQQPQATKIFSIPPSSILPTAKMLSRPVQLIPTSLSSSEQLHHQHQHHHPHSTHITHVKNEKSDNSNSYPISMHFGLSSPTTNENPITPLNVQVPHQHSYATKNFDTSGHQAYIHMQLLPSTSNTESINSSQQSLQFTLPTTHIYSSSPSSVLISTTQRSMDHNNNHQSTTTTITTPIIREMQTDEKLIDSPTNKNFHPNKISTKNRTRLPLQPSTQQASSTLATMPTTITASSSPPTTIRTPKKHKLIEDEQINSGEPPNKLPHYEQLDSSINIKKLTNARNRPISKFSIENTTPTTPLISTISVDTSGISKKRHSTETSSPTISSRKRRTITKVNQEIISNENIKQEPIADHLNGSSSDIIIDQIDDELLRRLSQDFVYIDKKTGIRWIGTKSRPKTMNTLVSRFSWKPKINHYEKYSDIIRTNAKRTVPVKSLEIIQKKINQPWASWHIDRLTTYLSDLTQEEEITQNQLSDMIQSIDIDDESIRTTIDDLVQANIQRHRCFCEQLTQISSLLVNLFDHGNTLRDVCSVSKTSTTKRTKER</sequence>
<accession>A0A817X245</accession>
<feature type="compositionally biased region" description="Basic residues" evidence="1">
    <location>
        <begin position="321"/>
        <end position="335"/>
    </location>
</feature>
<protein>
    <submittedName>
        <fullName evidence="2">Uncharacterized protein</fullName>
    </submittedName>
</protein>
<feature type="region of interest" description="Disordered" evidence="1">
    <location>
        <begin position="237"/>
        <end position="257"/>
    </location>
</feature>
<evidence type="ECO:0000313" key="2">
    <source>
        <dbReference type="EMBL" id="CAF3362264.1"/>
    </source>
</evidence>
<dbReference type="AlphaFoldDB" id="A0A817X245"/>
<proteinExistence type="predicted"/>
<dbReference type="EMBL" id="CAJNYU010000474">
    <property type="protein sequence ID" value="CAF3362264.1"/>
    <property type="molecule type" value="Genomic_DNA"/>
</dbReference>
<name>A0A817X245_9BILA</name>
<comment type="caution">
    <text evidence="2">The sequence shown here is derived from an EMBL/GenBank/DDBJ whole genome shotgun (WGS) entry which is preliminary data.</text>
</comment>
<feature type="region of interest" description="Disordered" evidence="1">
    <location>
        <begin position="313"/>
        <end position="342"/>
    </location>
</feature>
<reference evidence="2" key="1">
    <citation type="submission" date="2021-02" db="EMBL/GenBank/DDBJ databases">
        <authorList>
            <person name="Nowell W R."/>
        </authorList>
    </citation>
    <scope>NUCLEOTIDE SEQUENCE</scope>
</reference>
<feature type="compositionally biased region" description="Polar residues" evidence="1">
    <location>
        <begin position="83"/>
        <end position="97"/>
    </location>
</feature>
<evidence type="ECO:0000313" key="3">
    <source>
        <dbReference type="Proteomes" id="UP000663869"/>
    </source>
</evidence>
<organism evidence="2 3">
    <name type="scientific">Rotaria socialis</name>
    <dbReference type="NCBI Taxonomy" id="392032"/>
    <lineage>
        <taxon>Eukaryota</taxon>
        <taxon>Metazoa</taxon>
        <taxon>Spiralia</taxon>
        <taxon>Gnathifera</taxon>
        <taxon>Rotifera</taxon>
        <taxon>Eurotatoria</taxon>
        <taxon>Bdelloidea</taxon>
        <taxon>Philodinida</taxon>
        <taxon>Philodinidae</taxon>
        <taxon>Rotaria</taxon>
    </lineage>
</organism>
<gene>
    <name evidence="2" type="ORF">FME351_LOCUS5527</name>
</gene>
<dbReference type="Proteomes" id="UP000663869">
    <property type="component" value="Unassembled WGS sequence"/>
</dbReference>
<feature type="compositionally biased region" description="Low complexity" evidence="1">
    <location>
        <begin position="237"/>
        <end position="256"/>
    </location>
</feature>
<feature type="compositionally biased region" description="Polar residues" evidence="1">
    <location>
        <begin position="106"/>
        <end position="128"/>
    </location>
</feature>
<feature type="region of interest" description="Disordered" evidence="1">
    <location>
        <begin position="587"/>
        <end position="606"/>
    </location>
</feature>